<evidence type="ECO:0000313" key="6">
    <source>
        <dbReference type="EMBL" id="KRP32964.1"/>
    </source>
</evidence>
<dbReference type="Pfam" id="PF09095">
    <property type="entry name" value="AmyA-gluTrfs_C"/>
    <property type="match status" value="2"/>
</dbReference>
<reference evidence="6 7" key="1">
    <citation type="submission" date="2015-10" db="EMBL/GenBank/DDBJ databases">
        <title>Metagenome-Assembled Genomes uncover a global brackish microbiome.</title>
        <authorList>
            <person name="Hugerth L.W."/>
            <person name="Larsson J."/>
            <person name="Alneberg J."/>
            <person name="Lindh M.V."/>
            <person name="Legrand C."/>
            <person name="Pinhassi J."/>
            <person name="Andersson A.F."/>
        </authorList>
    </citation>
    <scope>NUCLEOTIDE SEQUENCE [LARGE SCALE GENOMIC DNA]</scope>
    <source>
        <strain evidence="6">BACL9 MAG-120924-bin69</strain>
    </source>
</reference>
<feature type="non-terminal residue" evidence="6">
    <location>
        <position position="570"/>
    </location>
</feature>
<gene>
    <name evidence="6" type="ORF">ABS33_05460</name>
</gene>
<dbReference type="GO" id="GO:0005975">
    <property type="term" value="P:carbohydrate metabolic process"/>
    <property type="evidence" value="ECO:0007669"/>
    <property type="project" value="InterPro"/>
</dbReference>
<dbReference type="InterPro" id="IPR004300">
    <property type="entry name" value="Glyco_hydro_57_N"/>
</dbReference>
<dbReference type="Proteomes" id="UP000051220">
    <property type="component" value="Unassembled WGS sequence"/>
</dbReference>
<dbReference type="InterPro" id="IPR011330">
    <property type="entry name" value="Glyco_hydro/deAcase_b/a-brl"/>
</dbReference>
<evidence type="ECO:0000259" key="5">
    <source>
        <dbReference type="Pfam" id="PF09095"/>
    </source>
</evidence>
<dbReference type="Pfam" id="PF03065">
    <property type="entry name" value="Glyco_hydro_57"/>
    <property type="match status" value="1"/>
</dbReference>
<dbReference type="SUPFAM" id="SSF88688">
    <property type="entry name" value="Families 57/38 glycoside transferase middle domain"/>
    <property type="match status" value="1"/>
</dbReference>
<dbReference type="InterPro" id="IPR015179">
    <property type="entry name" value="A-amylase/a-glucTrfase_C"/>
</dbReference>
<comment type="similarity">
    <text evidence="1">Belongs to the glycosyl hydrolase 57 family.</text>
</comment>
<evidence type="ECO:0000256" key="2">
    <source>
        <dbReference type="ARBA" id="ARBA00023277"/>
    </source>
</evidence>
<dbReference type="Pfam" id="PF09094">
    <property type="entry name" value="AmyA-A_glucT_m"/>
    <property type="match status" value="1"/>
</dbReference>
<dbReference type="InterPro" id="IPR011013">
    <property type="entry name" value="Gal_mutarotase_sf_dom"/>
</dbReference>
<dbReference type="InterPro" id="IPR052046">
    <property type="entry name" value="GH57_Enzymes"/>
</dbReference>
<evidence type="ECO:0008006" key="8">
    <source>
        <dbReference type="Google" id="ProtNLM"/>
    </source>
</evidence>
<dbReference type="SUPFAM" id="SSF74650">
    <property type="entry name" value="Galactose mutarotase-like"/>
    <property type="match status" value="1"/>
</dbReference>
<dbReference type="Gene3D" id="2.70.98.10">
    <property type="match status" value="1"/>
</dbReference>
<dbReference type="SUPFAM" id="SSF88713">
    <property type="entry name" value="Glycoside hydrolase/deacetylase"/>
    <property type="match status" value="1"/>
</dbReference>
<dbReference type="InterPro" id="IPR028995">
    <property type="entry name" value="Glyco_hydro_57/38_cen_sf"/>
</dbReference>
<comment type="caution">
    <text evidence="6">The sequence shown here is derived from an EMBL/GenBank/DDBJ whole genome shotgun (WGS) entry which is preliminary data.</text>
</comment>
<feature type="domain" description="Glycoside hydrolase family 57 N-terminal" evidence="3">
    <location>
        <begin position="8"/>
        <end position="265"/>
    </location>
</feature>
<dbReference type="GO" id="GO:0003824">
    <property type="term" value="F:catalytic activity"/>
    <property type="evidence" value="ECO:0007669"/>
    <property type="project" value="InterPro"/>
</dbReference>
<organism evidence="6 7">
    <name type="scientific">Verrucomicrobia subdivision 6 bacterium BACL9 MAG-120924-bin69</name>
    <dbReference type="NCBI Taxonomy" id="1655635"/>
    <lineage>
        <taxon>Bacteria</taxon>
        <taxon>Pseudomonadati</taxon>
        <taxon>Verrucomicrobiota</taxon>
        <taxon>Verrucomicrobiia</taxon>
        <taxon>Verrucomicrobiales</taxon>
        <taxon>Verrucomicrobia subdivision 6</taxon>
    </lineage>
</organism>
<dbReference type="PANTHER" id="PTHR36306:SF1">
    <property type="entry name" value="ALPHA-AMYLASE-RELATED"/>
    <property type="match status" value="1"/>
</dbReference>
<evidence type="ECO:0000256" key="1">
    <source>
        <dbReference type="ARBA" id="ARBA00006821"/>
    </source>
</evidence>
<accession>A0A0R2XG72</accession>
<sequence length="570" mass="62974">MKNVNLVLGLHMHQPVGNFPEVVDRITKEVYAPVLEVLAKHPGVAVNLHVSGPLLEAWVEKHPDLLQKLKELVGTGRVEMLSGGFYEPVLVEWSEEDRDGQLGKMNGWLKERFGVTPQGVWLAEGVWGPSLCHAFGRAGFQYTIVEGSFFQQAGITPAKMNGHYVTDQAGSMLSVFPTCPELAKLVPHAPLDELFGYLRRMANRGEDITLTLAGNLENWSQAPGGVAGYLGSLFARLQESSNWVNTLTGRAQLERQSPRGRVALPPGTPAELGGWSLPGSARKEFFRERGQLAQRFDAGKWLPFFRGGSWGSFRVRYEELNLIYRKNLMLGRKLKGKSQFPGARAVTERLWRAQCSTAQWHGTQGGLHSPHLRGAIWRELLSAEAEMRAGQTEMDVVREDVNADGQIEVVAGHPALTLLFSPHLGGACLEVGLPEFGRNLADVLTRRDEGMNGASAGPVDWYERRLFQDHFFAKGTTVEQLVAGTYPELGDFILQPFEMTQMRQTGSRLTLSLRRDGGLYRVGTRLPCLLEKTYAIDAASGLVEVSYQITNTGKLPLEAVFAAEMNLNLG</sequence>
<name>A0A0R2XG72_9BACT</name>
<dbReference type="EMBL" id="LIDN01000185">
    <property type="protein sequence ID" value="KRP32964.1"/>
    <property type="molecule type" value="Genomic_DNA"/>
</dbReference>
<protein>
    <recommendedName>
        <fullName evidence="8">Glycoside hydrolase family 57 N-terminal domain-containing protein</fullName>
    </recommendedName>
</protein>
<feature type="domain" description="Alpha-amylase/4-alpha-glucanotransferase C-terminal" evidence="5">
    <location>
        <begin position="459"/>
        <end position="568"/>
    </location>
</feature>
<dbReference type="PANTHER" id="PTHR36306">
    <property type="entry name" value="ALPHA-AMYLASE-RELATED-RELATED"/>
    <property type="match status" value="1"/>
</dbReference>
<dbReference type="InterPro" id="IPR014718">
    <property type="entry name" value="GH-type_carb-bd"/>
</dbReference>
<keyword evidence="2" id="KW-0119">Carbohydrate metabolism</keyword>
<evidence type="ECO:0000313" key="7">
    <source>
        <dbReference type="Proteomes" id="UP000051220"/>
    </source>
</evidence>
<proteinExistence type="inferred from homology"/>
<feature type="domain" description="Alpha-amylase/4-alpha-glucanotransferase central" evidence="4">
    <location>
        <begin position="308"/>
        <end position="385"/>
    </location>
</feature>
<feature type="domain" description="Alpha-amylase/4-alpha-glucanotransferase C-terminal" evidence="5">
    <location>
        <begin position="400"/>
        <end position="449"/>
    </location>
</feature>
<dbReference type="AlphaFoldDB" id="A0A0R2XG72"/>
<dbReference type="InterPro" id="IPR015178">
    <property type="entry name" value="A-amylase/a-glucTrfase_central"/>
</dbReference>
<dbReference type="GO" id="GO:0030246">
    <property type="term" value="F:carbohydrate binding"/>
    <property type="evidence" value="ECO:0007669"/>
    <property type="project" value="InterPro"/>
</dbReference>
<dbReference type="Gene3D" id="3.20.110.20">
    <property type="match status" value="1"/>
</dbReference>
<evidence type="ECO:0000259" key="4">
    <source>
        <dbReference type="Pfam" id="PF09094"/>
    </source>
</evidence>
<evidence type="ECO:0000259" key="3">
    <source>
        <dbReference type="Pfam" id="PF03065"/>
    </source>
</evidence>